<keyword evidence="3" id="KW-1185">Reference proteome</keyword>
<evidence type="ECO:0000313" key="3">
    <source>
        <dbReference type="Proteomes" id="UP000019267"/>
    </source>
</evidence>
<dbReference type="EMBL" id="CP006681">
    <property type="protein sequence ID" value="AHI52786.1"/>
    <property type="molecule type" value="Genomic_DNA"/>
</dbReference>
<evidence type="ECO:0008006" key="4">
    <source>
        <dbReference type="Google" id="ProtNLM"/>
    </source>
</evidence>
<gene>
    <name evidence="2" type="ORF">SCULI_v1c04450</name>
</gene>
<organism evidence="2 3">
    <name type="scientific">Spiroplasma culicicola AES-1</name>
    <dbReference type="NCBI Taxonomy" id="1276246"/>
    <lineage>
        <taxon>Bacteria</taxon>
        <taxon>Bacillati</taxon>
        <taxon>Mycoplasmatota</taxon>
        <taxon>Mollicutes</taxon>
        <taxon>Entomoplasmatales</taxon>
        <taxon>Spiroplasmataceae</taxon>
        <taxon>Spiroplasma</taxon>
    </lineage>
</organism>
<proteinExistence type="predicted"/>
<accession>W6A741</accession>
<dbReference type="STRING" id="1276246.SCULI_v1c04450"/>
<dbReference type="AlphaFoldDB" id="W6A741"/>
<feature type="transmembrane region" description="Helical" evidence="1">
    <location>
        <begin position="82"/>
        <end position="105"/>
    </location>
</feature>
<feature type="transmembrane region" description="Helical" evidence="1">
    <location>
        <begin position="41"/>
        <end position="62"/>
    </location>
</feature>
<name>W6A741_9MOLU</name>
<keyword evidence="1" id="KW-0812">Transmembrane</keyword>
<dbReference type="PATRIC" id="fig|1276246.3.peg.444"/>
<dbReference type="KEGG" id="scq:SCULI_v1c04450"/>
<reference evidence="2 3" key="1">
    <citation type="journal article" date="2014" name="Genome Biol. Evol.">
        <title>Molecular evolution of the substrate utilization strategies and putative virulence factors in mosquito-associated Spiroplasma species.</title>
        <authorList>
            <person name="Chang T.H."/>
            <person name="Lo W.S."/>
            <person name="Ku C."/>
            <person name="Chen L.L."/>
            <person name="Kuo C.H."/>
        </authorList>
    </citation>
    <scope>NUCLEOTIDE SEQUENCE [LARGE SCALE GENOMIC DNA]</scope>
    <source>
        <strain evidence="2">AES-1</strain>
    </source>
</reference>
<protein>
    <recommendedName>
        <fullName evidence="4">Transmembrane protein</fullName>
    </recommendedName>
</protein>
<dbReference type="RefSeq" id="WP_025363023.1">
    <property type="nucleotide sequence ID" value="NZ_CP006681.1"/>
</dbReference>
<evidence type="ECO:0000313" key="2">
    <source>
        <dbReference type="EMBL" id="AHI52786.1"/>
    </source>
</evidence>
<evidence type="ECO:0000256" key="1">
    <source>
        <dbReference type="SAM" id="Phobius"/>
    </source>
</evidence>
<dbReference type="InterPro" id="IPR036259">
    <property type="entry name" value="MFS_trans_sf"/>
</dbReference>
<dbReference type="Proteomes" id="UP000019267">
    <property type="component" value="Chromosome"/>
</dbReference>
<dbReference type="SUPFAM" id="SSF103473">
    <property type="entry name" value="MFS general substrate transporter"/>
    <property type="match status" value="1"/>
</dbReference>
<keyword evidence="1" id="KW-0472">Membrane</keyword>
<dbReference type="OrthoDB" id="390256at2"/>
<feature type="transmembrane region" description="Helical" evidence="1">
    <location>
        <begin position="16"/>
        <end position="35"/>
    </location>
</feature>
<keyword evidence="1" id="KW-1133">Transmembrane helix</keyword>
<sequence length="112" mass="12908">MARLVDKSEQVTKGGYALGGIWTGSLILGTIFVAVTKPFDFWWILIIISLVSLILFIIHIILTQRILHNIDQEHNITVLQWLSFIQLLTLNFPLFAYGYIGTIFYKKSFYTL</sequence>
<dbReference type="HOGENOM" id="CLU_2144245_0_0_14"/>